<proteinExistence type="predicted"/>
<evidence type="ECO:0000313" key="2">
    <source>
        <dbReference type="WBParaSite" id="Minc3s00652g15645"/>
    </source>
</evidence>
<evidence type="ECO:0000313" key="1">
    <source>
        <dbReference type="Proteomes" id="UP000887563"/>
    </source>
</evidence>
<protein>
    <submittedName>
        <fullName evidence="2">Uncharacterized protein</fullName>
    </submittedName>
</protein>
<accession>A0A914LM81</accession>
<dbReference type="WBParaSite" id="Minc3s00652g15645">
    <property type="protein sequence ID" value="Minc3s00652g15645"/>
    <property type="gene ID" value="Minc3s00652g15645"/>
</dbReference>
<keyword evidence="1" id="KW-1185">Reference proteome</keyword>
<sequence>MELTKYEIKLEKFIFGFKYTKYDITELSREFELDEVKLLHVIHFITRLGPAAF</sequence>
<dbReference type="AlphaFoldDB" id="A0A914LM81"/>
<name>A0A914LM81_MELIC</name>
<organism evidence="1 2">
    <name type="scientific">Meloidogyne incognita</name>
    <name type="common">Southern root-knot nematode worm</name>
    <name type="synonym">Oxyuris incognita</name>
    <dbReference type="NCBI Taxonomy" id="6306"/>
    <lineage>
        <taxon>Eukaryota</taxon>
        <taxon>Metazoa</taxon>
        <taxon>Ecdysozoa</taxon>
        <taxon>Nematoda</taxon>
        <taxon>Chromadorea</taxon>
        <taxon>Rhabditida</taxon>
        <taxon>Tylenchina</taxon>
        <taxon>Tylenchomorpha</taxon>
        <taxon>Tylenchoidea</taxon>
        <taxon>Meloidogynidae</taxon>
        <taxon>Meloidogyninae</taxon>
        <taxon>Meloidogyne</taxon>
        <taxon>Meloidogyne incognita group</taxon>
    </lineage>
</organism>
<dbReference type="Proteomes" id="UP000887563">
    <property type="component" value="Unplaced"/>
</dbReference>
<reference evidence="2" key="1">
    <citation type="submission" date="2022-11" db="UniProtKB">
        <authorList>
            <consortium name="WormBaseParasite"/>
        </authorList>
    </citation>
    <scope>IDENTIFICATION</scope>
</reference>